<evidence type="ECO:0000256" key="3">
    <source>
        <dbReference type="ARBA" id="ARBA00022622"/>
    </source>
</evidence>
<keyword evidence="12" id="KW-1133">Transmembrane helix</keyword>
<dbReference type="EMBL" id="CM002293">
    <property type="protein sequence ID" value="ESW20378.1"/>
    <property type="molecule type" value="Genomic_DNA"/>
</dbReference>
<feature type="region of interest" description="Disordered" evidence="11">
    <location>
        <begin position="122"/>
        <end position="162"/>
    </location>
</feature>
<comment type="function">
    <text evidence="9">Proteoglycan that seems to be implicated in diverse developmental roles such as differentiation, cell-cell recognition, embryogenesis and programmed cell death.</text>
</comment>
<dbReference type="GO" id="GO:0005886">
    <property type="term" value="C:plasma membrane"/>
    <property type="evidence" value="ECO:0007669"/>
    <property type="project" value="UniProtKB-SubCell"/>
</dbReference>
<proteinExistence type="inferred from homology"/>
<evidence type="ECO:0000313" key="14">
    <source>
        <dbReference type="Proteomes" id="UP000000226"/>
    </source>
</evidence>
<keyword evidence="6 12" id="KW-0472">Membrane</keyword>
<dbReference type="PANTHER" id="PTHR36321:SF2">
    <property type="entry name" value="CLASSICAL ARABINOGALACTAN PROTEIN 1"/>
    <property type="match status" value="1"/>
</dbReference>
<keyword evidence="4" id="KW-0732">Signal</keyword>
<name>V7BTL6_PHAVU</name>
<evidence type="ECO:0000256" key="2">
    <source>
        <dbReference type="ARBA" id="ARBA00022475"/>
    </source>
</evidence>
<feature type="compositionally biased region" description="Low complexity" evidence="11">
    <location>
        <begin position="138"/>
        <end position="162"/>
    </location>
</feature>
<gene>
    <name evidence="13" type="ORF">PHAVU_006G204000g</name>
</gene>
<dbReference type="InterPro" id="IPR044959">
    <property type="entry name" value="AGP"/>
</dbReference>
<sequence length="188" mass="19415">MNCANKQNSESDEEDLLMVKIFLNLLISIFLFGFYKINLITPKNKNGEKEKVVEAMQPLISFHVYCSDSTKTSQMASSFTLILLLAAMLVFSAVAQSPASSPKAAATPPAVFPYKPPHKVSPSPAPAVTSPPSPPPSSASSPSPSASPLSISAPPSEAPAPSANAAVSYGFAAAGSVVVGLVTAVLVI</sequence>
<reference evidence="14" key="1">
    <citation type="journal article" date="2014" name="Nat. Genet.">
        <title>A reference genome for common bean and genome-wide analysis of dual domestications.</title>
        <authorList>
            <person name="Schmutz J."/>
            <person name="McClean P.E."/>
            <person name="Mamidi S."/>
            <person name="Wu G.A."/>
            <person name="Cannon S.B."/>
            <person name="Grimwood J."/>
            <person name="Jenkins J."/>
            <person name="Shu S."/>
            <person name="Song Q."/>
            <person name="Chavarro C."/>
            <person name="Torres-Torres M."/>
            <person name="Geffroy V."/>
            <person name="Moghaddam S.M."/>
            <person name="Gao D."/>
            <person name="Abernathy B."/>
            <person name="Barry K."/>
            <person name="Blair M."/>
            <person name="Brick M.A."/>
            <person name="Chovatia M."/>
            <person name="Gepts P."/>
            <person name="Goodstein D.M."/>
            <person name="Gonzales M."/>
            <person name="Hellsten U."/>
            <person name="Hyten D.L."/>
            <person name="Jia G."/>
            <person name="Kelly J.D."/>
            <person name="Kudrna D."/>
            <person name="Lee R."/>
            <person name="Richard M.M."/>
            <person name="Miklas P.N."/>
            <person name="Osorno J.M."/>
            <person name="Rodrigues J."/>
            <person name="Thareau V."/>
            <person name="Urrea C.A."/>
            <person name="Wang M."/>
            <person name="Yu Y."/>
            <person name="Zhang M."/>
            <person name="Wing R.A."/>
            <person name="Cregan P.B."/>
            <person name="Rokhsar D.S."/>
            <person name="Jackson S.A."/>
        </authorList>
    </citation>
    <scope>NUCLEOTIDE SEQUENCE [LARGE SCALE GENOMIC DNA]</scope>
    <source>
        <strain evidence="14">cv. G19833</strain>
    </source>
</reference>
<keyword evidence="2" id="KW-1003">Cell membrane</keyword>
<feature type="transmembrane region" description="Helical" evidence="12">
    <location>
        <begin position="79"/>
        <end position="99"/>
    </location>
</feature>
<dbReference type="AlphaFoldDB" id="V7BTL6"/>
<keyword evidence="12" id="KW-0812">Transmembrane</keyword>
<dbReference type="PANTHER" id="PTHR36321">
    <property type="entry name" value="CLASSICAL ARABINOGALACTAN PROTEIN 9"/>
    <property type="match status" value="1"/>
</dbReference>
<keyword evidence="8" id="KW-0449">Lipoprotein</keyword>
<dbReference type="STRING" id="3885.V7BTL6"/>
<evidence type="ECO:0000256" key="5">
    <source>
        <dbReference type="ARBA" id="ARBA00022974"/>
    </source>
</evidence>
<dbReference type="eggNOG" id="ENOG502S8AB">
    <property type="taxonomic scope" value="Eukaryota"/>
</dbReference>
<evidence type="ECO:0000256" key="8">
    <source>
        <dbReference type="ARBA" id="ARBA00023288"/>
    </source>
</evidence>
<evidence type="ECO:0000256" key="12">
    <source>
        <dbReference type="SAM" id="Phobius"/>
    </source>
</evidence>
<keyword evidence="7" id="KW-0325">Glycoprotein</keyword>
<dbReference type="GO" id="GO:0098552">
    <property type="term" value="C:side of membrane"/>
    <property type="evidence" value="ECO:0007669"/>
    <property type="project" value="UniProtKB-KW"/>
</dbReference>
<accession>V7BTL6</accession>
<feature type="transmembrane region" description="Helical" evidence="12">
    <location>
        <begin position="16"/>
        <end position="35"/>
    </location>
</feature>
<dbReference type="Proteomes" id="UP000000226">
    <property type="component" value="Chromosome 6"/>
</dbReference>
<evidence type="ECO:0000313" key="13">
    <source>
        <dbReference type="EMBL" id="ESW20378.1"/>
    </source>
</evidence>
<keyword evidence="14" id="KW-1185">Reference proteome</keyword>
<evidence type="ECO:0000256" key="9">
    <source>
        <dbReference type="ARBA" id="ARBA00025294"/>
    </source>
</evidence>
<keyword evidence="5" id="KW-0654">Proteoglycan</keyword>
<feature type="compositionally biased region" description="Pro residues" evidence="11">
    <location>
        <begin position="123"/>
        <end position="137"/>
    </location>
</feature>
<evidence type="ECO:0000256" key="7">
    <source>
        <dbReference type="ARBA" id="ARBA00023180"/>
    </source>
</evidence>
<evidence type="ECO:0000256" key="10">
    <source>
        <dbReference type="ARBA" id="ARBA00025756"/>
    </source>
</evidence>
<evidence type="ECO:0000256" key="1">
    <source>
        <dbReference type="ARBA" id="ARBA00004609"/>
    </source>
</evidence>
<evidence type="ECO:0000256" key="11">
    <source>
        <dbReference type="SAM" id="MobiDB-lite"/>
    </source>
</evidence>
<evidence type="ECO:0000256" key="4">
    <source>
        <dbReference type="ARBA" id="ARBA00022729"/>
    </source>
</evidence>
<comment type="subcellular location">
    <subcellularLocation>
        <location evidence="1">Cell membrane</location>
        <topology evidence="1">Lipid-anchor</topology>
        <topology evidence="1">GPI-anchor</topology>
    </subcellularLocation>
</comment>
<organism evidence="13 14">
    <name type="scientific">Phaseolus vulgaris</name>
    <name type="common">Kidney bean</name>
    <name type="synonym">French bean</name>
    <dbReference type="NCBI Taxonomy" id="3885"/>
    <lineage>
        <taxon>Eukaryota</taxon>
        <taxon>Viridiplantae</taxon>
        <taxon>Streptophyta</taxon>
        <taxon>Embryophyta</taxon>
        <taxon>Tracheophyta</taxon>
        <taxon>Spermatophyta</taxon>
        <taxon>Magnoliopsida</taxon>
        <taxon>eudicotyledons</taxon>
        <taxon>Gunneridae</taxon>
        <taxon>Pentapetalae</taxon>
        <taxon>rosids</taxon>
        <taxon>fabids</taxon>
        <taxon>Fabales</taxon>
        <taxon>Fabaceae</taxon>
        <taxon>Papilionoideae</taxon>
        <taxon>50 kb inversion clade</taxon>
        <taxon>NPAAA clade</taxon>
        <taxon>indigoferoid/millettioid clade</taxon>
        <taxon>Phaseoleae</taxon>
        <taxon>Phaseolus</taxon>
    </lineage>
</organism>
<protein>
    <submittedName>
        <fullName evidence="13">Uncharacterized protein</fullName>
    </submittedName>
</protein>
<keyword evidence="3" id="KW-0336">GPI-anchor</keyword>
<feature type="transmembrane region" description="Helical" evidence="12">
    <location>
        <begin position="166"/>
        <end position="187"/>
    </location>
</feature>
<comment type="similarity">
    <text evidence="10">Belongs to the classical AGP family.</text>
</comment>
<evidence type="ECO:0000256" key="6">
    <source>
        <dbReference type="ARBA" id="ARBA00023136"/>
    </source>
</evidence>
<dbReference type="Gramene" id="ESW20378">
    <property type="protein sequence ID" value="ESW20378"/>
    <property type="gene ID" value="PHAVU_006G204000g"/>
</dbReference>